<dbReference type="Proteomes" id="UP000281726">
    <property type="component" value="Unassembled WGS sequence"/>
</dbReference>
<keyword evidence="2" id="KW-1185">Reference proteome</keyword>
<organism evidence="1 2">
    <name type="scientific">Micromonospora endolithica</name>
    <dbReference type="NCBI Taxonomy" id="230091"/>
    <lineage>
        <taxon>Bacteria</taxon>
        <taxon>Bacillati</taxon>
        <taxon>Actinomycetota</taxon>
        <taxon>Actinomycetes</taxon>
        <taxon>Micromonosporales</taxon>
        <taxon>Micromonosporaceae</taxon>
        <taxon>Micromonospora</taxon>
    </lineage>
</organism>
<protein>
    <submittedName>
        <fullName evidence="1">Uncharacterized protein</fullName>
    </submittedName>
</protein>
<reference evidence="1 2" key="1">
    <citation type="journal article" date="2004" name="Syst. Appl. Microbiol.">
        <title>Cryptoendolithic actinomycetes from antarctic sandstone rock samples: Micromonospora endolithica sp. nov. and two isolates related to Micromonospora coerulea Jensen 1932.</title>
        <authorList>
            <person name="Hirsch P."/>
            <person name="Mevs U."/>
            <person name="Kroppenstedt R.M."/>
            <person name="Schumann P."/>
            <person name="Stackebrandt E."/>
        </authorList>
    </citation>
    <scope>NUCLEOTIDE SEQUENCE [LARGE SCALE GENOMIC DNA]</scope>
    <source>
        <strain evidence="1 2">JCM 12677</strain>
    </source>
</reference>
<dbReference type="RefSeq" id="WP_120729305.1">
    <property type="nucleotide sequence ID" value="NZ_RBAK01000006.1"/>
</dbReference>
<sequence>MDFAAGPPSRWVVTLRSGATVELAADGFTEHDGHALFSVLANATSEEQEQVQVLGWSVAAPAVLVLVAKVPMVEVAKIEGGEPWSSTRADAEPQGT</sequence>
<dbReference type="OrthoDB" id="3481994at2"/>
<gene>
    <name evidence="1" type="ORF">D7223_16505</name>
</gene>
<dbReference type="AlphaFoldDB" id="A0A3A9Z9Z0"/>
<accession>A0A3A9Z9Z0</accession>
<evidence type="ECO:0000313" key="2">
    <source>
        <dbReference type="Proteomes" id="UP000281726"/>
    </source>
</evidence>
<comment type="caution">
    <text evidence="1">The sequence shown here is derived from an EMBL/GenBank/DDBJ whole genome shotgun (WGS) entry which is preliminary data.</text>
</comment>
<name>A0A3A9Z9Z0_9ACTN</name>
<proteinExistence type="predicted"/>
<evidence type="ECO:0000313" key="1">
    <source>
        <dbReference type="EMBL" id="RKN45241.1"/>
    </source>
</evidence>
<dbReference type="EMBL" id="RBAK01000006">
    <property type="protein sequence ID" value="RKN45241.1"/>
    <property type="molecule type" value="Genomic_DNA"/>
</dbReference>